<dbReference type="Proteomes" id="UP000825935">
    <property type="component" value="Chromosome 7"/>
</dbReference>
<feature type="region of interest" description="Disordered" evidence="1">
    <location>
        <begin position="258"/>
        <end position="385"/>
    </location>
</feature>
<gene>
    <name evidence="2" type="ORF">KP509_07G081100</name>
</gene>
<keyword evidence="3" id="KW-1185">Reference proteome</keyword>
<feature type="compositionally biased region" description="Basic residues" evidence="1">
    <location>
        <begin position="720"/>
        <end position="733"/>
    </location>
</feature>
<evidence type="ECO:0000313" key="3">
    <source>
        <dbReference type="Proteomes" id="UP000825935"/>
    </source>
</evidence>
<feature type="compositionally biased region" description="Polar residues" evidence="1">
    <location>
        <begin position="352"/>
        <end position="364"/>
    </location>
</feature>
<feature type="compositionally biased region" description="Polar residues" evidence="1">
    <location>
        <begin position="736"/>
        <end position="751"/>
    </location>
</feature>
<feature type="compositionally biased region" description="Basic and acidic residues" evidence="1">
    <location>
        <begin position="506"/>
        <end position="520"/>
    </location>
</feature>
<organism evidence="2 3">
    <name type="scientific">Ceratopteris richardii</name>
    <name type="common">Triangle waterfern</name>
    <dbReference type="NCBI Taxonomy" id="49495"/>
    <lineage>
        <taxon>Eukaryota</taxon>
        <taxon>Viridiplantae</taxon>
        <taxon>Streptophyta</taxon>
        <taxon>Embryophyta</taxon>
        <taxon>Tracheophyta</taxon>
        <taxon>Polypodiopsida</taxon>
        <taxon>Polypodiidae</taxon>
        <taxon>Polypodiales</taxon>
        <taxon>Pteridineae</taxon>
        <taxon>Pteridaceae</taxon>
        <taxon>Parkerioideae</taxon>
        <taxon>Ceratopteris</taxon>
    </lineage>
</organism>
<feature type="compositionally biased region" description="Polar residues" evidence="1">
    <location>
        <begin position="2982"/>
        <end position="2993"/>
    </location>
</feature>
<proteinExistence type="predicted"/>
<feature type="region of interest" description="Disordered" evidence="1">
    <location>
        <begin position="2921"/>
        <end position="3042"/>
    </location>
</feature>
<dbReference type="OMA" id="GPEMINI"/>
<feature type="compositionally biased region" description="Polar residues" evidence="1">
    <location>
        <begin position="2733"/>
        <end position="2743"/>
    </location>
</feature>
<feature type="region of interest" description="Disordered" evidence="1">
    <location>
        <begin position="684"/>
        <end position="755"/>
    </location>
</feature>
<feature type="compositionally biased region" description="Polar residues" evidence="1">
    <location>
        <begin position="1726"/>
        <end position="1737"/>
    </location>
</feature>
<protein>
    <submittedName>
        <fullName evidence="2">Uncharacterized protein</fullName>
    </submittedName>
</protein>
<feature type="compositionally biased region" description="Low complexity" evidence="1">
    <location>
        <begin position="2958"/>
        <end position="2973"/>
    </location>
</feature>
<dbReference type="OrthoDB" id="1916794at2759"/>
<feature type="compositionally biased region" description="Basic and acidic residues" evidence="1">
    <location>
        <begin position="542"/>
        <end position="572"/>
    </location>
</feature>
<name>A0A8T2UIM6_CERRI</name>
<dbReference type="EMBL" id="CM035412">
    <property type="protein sequence ID" value="KAH7433683.1"/>
    <property type="molecule type" value="Genomic_DNA"/>
</dbReference>
<evidence type="ECO:0000256" key="1">
    <source>
        <dbReference type="SAM" id="MobiDB-lite"/>
    </source>
</evidence>
<feature type="region of interest" description="Disordered" evidence="1">
    <location>
        <begin position="1718"/>
        <end position="1743"/>
    </location>
</feature>
<feature type="region of interest" description="Disordered" evidence="1">
    <location>
        <begin position="506"/>
        <end position="603"/>
    </location>
</feature>
<comment type="caution">
    <text evidence="2">The sequence shown here is derived from an EMBL/GenBank/DDBJ whole genome shotgun (WGS) entry which is preliminary data.</text>
</comment>
<feature type="region of interest" description="Disordered" evidence="1">
    <location>
        <begin position="1448"/>
        <end position="1469"/>
    </location>
</feature>
<feature type="region of interest" description="Disordered" evidence="1">
    <location>
        <begin position="2721"/>
        <end position="2745"/>
    </location>
</feature>
<sequence length="3042" mass="333767">MDYHKLPRRQLQSLCKKQGIPANGTNVEMADALSALLKPHVETASKKREEDRTNVKTKNMSAGCEDANSKLASNQRRVTRNRESASDISTFVNPLDLNVSLKTYGVSKQGTRSLTTRSAGNHDEEEMNSREMEAMRSQEPNLGPQRKISKTSRLHLRLGRVKVRSPKVLSPSSESRGKLENFASLPENPRTLHPVITTHSCLVDKQRALGRKDKRSVTFSDVLQVSHHPQLFSPEANAADNALPSDAWEIEELGESCDEKKDGDCRNSSTRRSLRRAQAQEMTKLQLDPKSSRKGLIKSVSQSEGFHGHQKTLRDITNKNAHFAPPSNVGFKTRSSKIGCRNSNSDEKTRNDATILSENQQNTADIRANENLPEEFPCPSSVRRSRRLSLAAPNIAASHDKEKPTEDLEAHDLPKTIETNKSDIISVSSTRRNKRSAVASSHLNTNEEGSLFATDKGFDQSREKFLEVVEESEIPCPSNIRRSRRLTLLSTDIKFDQNKEKATEVLEEHGLPMISEKNESDITSVSHNRRSKRSTVASSHLSIKEEGSLIATDKEFDQGKEKSSEVVEEKGLRKSSKKTKSDISSASSTRRSKRSKLSSSLSKINEERNEIEVDQQIKLPDLENHSVISDVQNDAADHMDGSRRCRRRTLTLPESNKIHLAKEIPGAEKLEKRSRRVTNVAVGEEAETSVVKPARVSPRSNRRSKRSTGSLVQPETCWNMRKREKGVDKRKKDKYLSNSGVQKISKNSQRSLKLRKEPSLVLEEGDGGSACSVEVSSVKAASNDMHGCQGIITDGPSTNEKSHFAYQVVQKEGEMRHSSPIERTSPGKSIEEYIQCAETMRSPRTVNLRIEAISPKRRIQNSNFNQENLRIRSPCACSLDALEVIAISKSEIKRLSPSVTGGLHDELFNQHSSGTDVSMNAIIVANEEISPFRKHSVDEKPDPQPVSAYIASPVSEGCVMTGMLSTVNIVLSSPTEKTSPGKSTEESIHCTESMRSSQTVNLLIEATSPNCRIQNNNFDQENLRIRSPCTCSLDALEVIAISKSEIKSLSSSVTGGLHDELFNQDSSGTDVNMNAITVANDEISPFRKHSVDEKPDPQPASADIASPVSEGCVMTGMPSTVDIVLSSPTEKISSGKSTEESIQCTESMRSSQTMNLRIEATSPDCRIQNNNFDQENLRSKSPGACNLNPIDGVIDGFISDVQCDALEVIASSKTDTGSLSPSLADLHEEIFNQHPSSTDANTNASIIADDEISLVMKHRVDEKPDPEPASISEECVMAGMSSTVAIVHNADSEHKNLKDMYTDVIFKNEQKRARAIFKSARKGNRPFIQESVCATQSDLEPLSKDDCIISLDLNDCTKAQQCSSIVMEIKEFSSSEGIDEENSQGFSDDESVIDADTLPLTSEYDSESFCSDIDSCSESGESSVYDSEVEASEVDDVLSDEEFCEIDDLDTEAEPSELDEDEDVTSSFDDDEEFCEIDDLDTKAEFSELEEDEDGSSSFDEHEASSTQLFETFGTNNPLNSRVMEHSAIDYNVSQDIEMNNVEFSDATNNMVSLSLERLGAFLQSEHLADIMQDISNFSNEAAVEVPFSVHSGCQTHMMSKVPSSSLCITQLEVDKENVYADEQHKKQNFVTAMELQSMNSDGSSESVISLQPKQEMQDHWNSENDIVLSPLSSLFISPSSKVKDLNAADDQVNNECASALGELQRSNTSQFDEMCKFDDQHGSKGVSTAEESQNTDPGLHDQESLDTLQTEQERNTVDLGQAQFGCQSGTVVSSLAFLPVSPPEMAETMNVDAERKGASVSTADEFHHGSGVIQNDIVLSTQSSLLVSSTPELKASTDINQVGGASLSMREGLRNAALCNDSLLAYSEQIEQEISGRQDQVQLDYQDDTVLIPLSSLFATPSKDKDMLNADAEQDTASVSTADQFHHGSGGIQNDIVLSTQSSLLVSSTPEFKASIDANLVGGASLPIREGLQSSALCNDSLLEYSEQIEQEISSTQDQVQLDYQDDILLSPLSSLFATPSKEKDMLNVVDEQNKASIPVADEFYHGSGVIQNNIELSTQSSLLVSSTPEFKAATNDNLDGGATLPIREVFQNAALCNDSLLACSEQIEQEIISGSQDQVQSDYQDDIVLSPLSSLFAIPSKGKEMLNADDEQNRSYVPTTDECHHGSAVIENDVVLGTQYSLLVSSTPEFEATTSDDQDGGESLPFRKRLQNAALCNDSPLARSDQIEQEIGGIQDQVQLDYQDDLLAPPSKGKEMFNADEISKTVLTVQVLGGGTNSQYEESMESMATLQAEQERNGSQTKACSDCQRDIVLKSQTSTPITPLNVREFVKAAGEWNDENVPTAGNHKSLESNPSCLVEQDINSAQTNLSCQQDMVPSPLSSLSSLFATPVSKVEPIHVAHQFIDEAPSTVGKPDRGDGTYSHKQSCESMLSVHEKQDLNGVRVQEVHVDNQNDVILTIIHEESIKGVNGFVESCESMSIIQGEQESNDNVDAAVENHQSITEGEKLHTKLLIVNSIDTDSQELLPVTKTLEALNGGEILSKTDEAIIAAEFQTISEKEHGHDEAEVQGEWNLLKEDQALILVESHVVLENEYVDTNTQGSKSEEALKSGEILSKTAYAIIAAEFQTFSEKEHGHDKAKIQEGEWNLLKEDQALILVESHVILENECVNTNTEGSKSEEIKIENYSPDMFEGICPEDMNTFAAVKRSGQGEPAMNKQTTEIETSGIDKSEQTGGKLNSGSHGSDEYLITDDRFQDAAAVTSTMEDVCTEDVCTAALPPSTADSVVSNDDRQVLYLPIESFSPQCSAETEITETIFIDGGHEHQLEPAGSLEIPRTPTAKASHGGMSTQVDHLFESLIHKPHVQGTEDPTKVLEGSLAYQIPTIELSKEQAMQQFDDALCSIRKLKKMCKENESTMSKIPIETPSRKPFNATPKPINPAHPRETSLMKTPSRMSATKQKLSLQSKDLSSASKRSALKPLHTNINYSTPSAQTPVKGMHGLPRNLMSPYRSSEVSTENEKNIAAPSPQPPTSSRRNNARIIH</sequence>
<evidence type="ECO:0000313" key="2">
    <source>
        <dbReference type="EMBL" id="KAH7433683.1"/>
    </source>
</evidence>
<accession>A0A8T2UIM6</accession>
<feature type="compositionally biased region" description="Polar residues" evidence="1">
    <location>
        <begin position="2947"/>
        <end position="2957"/>
    </location>
</feature>
<reference evidence="2" key="1">
    <citation type="submission" date="2021-08" db="EMBL/GenBank/DDBJ databases">
        <title>WGS assembly of Ceratopteris richardii.</title>
        <authorList>
            <person name="Marchant D.B."/>
            <person name="Chen G."/>
            <person name="Jenkins J."/>
            <person name="Shu S."/>
            <person name="Leebens-Mack J."/>
            <person name="Grimwood J."/>
            <person name="Schmutz J."/>
            <person name="Soltis P."/>
            <person name="Soltis D."/>
            <person name="Chen Z.-H."/>
        </authorList>
    </citation>
    <scope>NUCLEOTIDE SEQUENCE</scope>
    <source>
        <strain evidence="2">Whitten #5841</strain>
        <tissue evidence="2">Leaf</tissue>
    </source>
</reference>